<evidence type="ECO:0000313" key="11">
    <source>
        <dbReference type="RefSeq" id="XP_034060612.1"/>
    </source>
</evidence>
<evidence type="ECO:0000256" key="3">
    <source>
        <dbReference type="ARBA" id="ARBA00022517"/>
    </source>
</evidence>
<feature type="domain" description="TRASH" evidence="9">
    <location>
        <begin position="6"/>
        <end position="44"/>
    </location>
</feature>
<dbReference type="InterPro" id="IPR000988">
    <property type="entry name" value="Ribosomal_eL24-rel_N"/>
</dbReference>
<comment type="function">
    <text evidence="5">Involved in the biogenesis of the 60S ribosomal subunit. Ensures the docking of GTPBP4/NOG1 to pre-60S particles.</text>
</comment>
<evidence type="ECO:0000256" key="5">
    <source>
        <dbReference type="ARBA" id="ARBA00037035"/>
    </source>
</evidence>
<dbReference type="GeneID" id="117538816"/>
<evidence type="ECO:0000256" key="8">
    <source>
        <dbReference type="ARBA" id="ARBA00047058"/>
    </source>
</evidence>
<evidence type="ECO:0000256" key="6">
    <source>
        <dbReference type="ARBA" id="ARBA00039784"/>
    </source>
</evidence>
<evidence type="ECO:0000256" key="4">
    <source>
        <dbReference type="ARBA" id="ARBA00023242"/>
    </source>
</evidence>
<dbReference type="GO" id="GO:0003735">
    <property type="term" value="F:structural constituent of ribosome"/>
    <property type="evidence" value="ECO:0007669"/>
    <property type="project" value="InterPro"/>
</dbReference>
<evidence type="ECO:0000313" key="10">
    <source>
        <dbReference type="Proteomes" id="UP000515161"/>
    </source>
</evidence>
<dbReference type="SUPFAM" id="SSF57716">
    <property type="entry name" value="Glucocorticoid receptor-like (DNA-binding domain)"/>
    <property type="match status" value="1"/>
</dbReference>
<reference evidence="11" key="1">
    <citation type="submission" date="2025-08" db="UniProtKB">
        <authorList>
            <consortium name="RefSeq"/>
        </authorList>
    </citation>
    <scope>IDENTIFICATION</scope>
</reference>
<keyword evidence="10" id="KW-1185">Reference proteome</keyword>
<dbReference type="PANTHER" id="PTHR10792">
    <property type="entry name" value="60S RIBOSOMAL PROTEIN L24"/>
    <property type="match status" value="1"/>
</dbReference>
<dbReference type="SMART" id="SM00746">
    <property type="entry name" value="TRASH"/>
    <property type="match status" value="1"/>
</dbReference>
<dbReference type="InterPro" id="IPR038630">
    <property type="entry name" value="L24e/L24_sf"/>
</dbReference>
<organism evidence="10 11">
    <name type="scientific">Gymnodraco acuticeps</name>
    <name type="common">Antarctic dragonfish</name>
    <dbReference type="NCBI Taxonomy" id="8218"/>
    <lineage>
        <taxon>Eukaryota</taxon>
        <taxon>Metazoa</taxon>
        <taxon>Chordata</taxon>
        <taxon>Craniata</taxon>
        <taxon>Vertebrata</taxon>
        <taxon>Euteleostomi</taxon>
        <taxon>Actinopterygii</taxon>
        <taxon>Neopterygii</taxon>
        <taxon>Teleostei</taxon>
        <taxon>Neoteleostei</taxon>
        <taxon>Acanthomorphata</taxon>
        <taxon>Eupercaria</taxon>
        <taxon>Perciformes</taxon>
        <taxon>Notothenioidei</taxon>
        <taxon>Bathydraconidae</taxon>
        <taxon>Gymnodraco</taxon>
    </lineage>
</organism>
<dbReference type="FunFam" id="2.30.170.20:FF:000001">
    <property type="entry name" value="probable ribosome biogenesis protein RLP24"/>
    <property type="match status" value="1"/>
</dbReference>
<dbReference type="PROSITE" id="PS01073">
    <property type="entry name" value="RIBOSOMAL_L24E"/>
    <property type="match status" value="1"/>
</dbReference>
<accession>A0A6P8TYD8</accession>
<name>A0A6P8TYD8_GYMAC</name>
<dbReference type="Proteomes" id="UP000515161">
    <property type="component" value="Unplaced"/>
</dbReference>
<dbReference type="Pfam" id="PF01246">
    <property type="entry name" value="Ribosomal_L24e"/>
    <property type="match status" value="1"/>
</dbReference>
<dbReference type="Gene3D" id="2.30.170.20">
    <property type="entry name" value="Ribosomal protein L24e"/>
    <property type="match status" value="1"/>
</dbReference>
<dbReference type="GO" id="GO:0005730">
    <property type="term" value="C:nucleolus"/>
    <property type="evidence" value="ECO:0007669"/>
    <property type="project" value="TreeGrafter"/>
</dbReference>
<dbReference type="CDD" id="cd00472">
    <property type="entry name" value="Ribosomal_L24e_L24"/>
    <property type="match status" value="1"/>
</dbReference>
<dbReference type="FunCoup" id="A0A6P8TYD8">
    <property type="interactions" value="1677"/>
</dbReference>
<dbReference type="AlphaFoldDB" id="A0A6P8TYD8"/>
<evidence type="ECO:0000256" key="7">
    <source>
        <dbReference type="ARBA" id="ARBA00042993"/>
    </source>
</evidence>
<gene>
    <name evidence="11" type="primary">rsl24d1</name>
</gene>
<dbReference type="CTD" id="51187"/>
<dbReference type="InterPro" id="IPR056366">
    <property type="entry name" value="Ribosomal_eL24"/>
</dbReference>
<evidence type="ECO:0000256" key="1">
    <source>
        <dbReference type="ARBA" id="ARBA00004123"/>
    </source>
</evidence>
<proteinExistence type="inferred from homology"/>
<comment type="subcellular location">
    <subcellularLocation>
        <location evidence="1">Nucleus</location>
    </subcellularLocation>
</comment>
<keyword evidence="4" id="KW-0539">Nucleus</keyword>
<comment type="subunit">
    <text evidence="8">Associated with nucleolar and cytoplasmic pre-60S particles. At the end of biogenesis it dissociates from cytoplasmic pre-60S particles and is likely to be exchanged for its ribosomal homolog, RPL24.</text>
</comment>
<dbReference type="OrthoDB" id="10262490at2759"/>
<dbReference type="KEGG" id="gacu:117538816"/>
<dbReference type="PANTHER" id="PTHR10792:SF8">
    <property type="entry name" value="RIBOSOME BIOGENESIS PROTEIN RLP24-RELATED"/>
    <property type="match status" value="1"/>
</dbReference>
<dbReference type="InterPro" id="IPR011017">
    <property type="entry name" value="TRASH_dom"/>
</dbReference>
<evidence type="ECO:0000256" key="2">
    <source>
        <dbReference type="ARBA" id="ARBA00005647"/>
    </source>
</evidence>
<comment type="similarity">
    <text evidence="2">Belongs to the eukaryotic ribosomal protein eL24 family.</text>
</comment>
<dbReference type="InterPro" id="IPR023442">
    <property type="entry name" value="Ribosomal_eL24_CS"/>
</dbReference>
<dbReference type="RefSeq" id="XP_034060612.1">
    <property type="nucleotide sequence ID" value="XM_034204721.1"/>
</dbReference>
<dbReference type="GO" id="GO:0042273">
    <property type="term" value="P:ribosomal large subunit biogenesis"/>
    <property type="evidence" value="ECO:0007669"/>
    <property type="project" value="TreeGrafter"/>
</dbReference>
<keyword evidence="3" id="KW-0690">Ribosome biogenesis</keyword>
<evidence type="ECO:0000259" key="9">
    <source>
        <dbReference type="SMART" id="SM00746"/>
    </source>
</evidence>
<dbReference type="InParanoid" id="A0A6P8TYD8"/>
<protein>
    <recommendedName>
        <fullName evidence="6">Probable ribosome biogenesis protein RLP24</fullName>
    </recommendedName>
    <alternativeName>
        <fullName evidence="7">Ribosomal L24 domain-containing protein 1</fullName>
    </alternativeName>
</protein>
<sequence>MRIEKCYFCSGPVYPGHGMMFVRNDCKSFRFCRSKCHKNFKKKRNPRKTRWTKAFRKASGKELTVDNALEFEKRRNMPVKYNRAIWDKTGNVEIYFLCVGFPVLILKLSSHISLTFFTVEAMKRVEEIKRKRQARFIMNRLKKGKLLEKEEAITEVKKNIHLIRAPHAGKAKQLEAKMVQKLQEDVDMADEDL</sequence>